<dbReference type="OrthoDB" id="10544718at2759"/>
<reference evidence="1 2" key="1">
    <citation type="journal article" date="2018" name="BMC Genomics">
        <title>Comparative genome analyses reveal sequence features reflecting distinct modes of host-adaptation between dicot and monocot powdery mildew.</title>
        <authorList>
            <person name="Wu Y."/>
            <person name="Ma X."/>
            <person name="Pan Z."/>
            <person name="Kale S.D."/>
            <person name="Song Y."/>
            <person name="King H."/>
            <person name="Zhang Q."/>
            <person name="Presley C."/>
            <person name="Deng X."/>
            <person name="Wei C.I."/>
            <person name="Xiao S."/>
        </authorList>
    </citation>
    <scope>NUCLEOTIDE SEQUENCE [LARGE SCALE GENOMIC DNA]</scope>
    <source>
        <strain evidence="1">UMSG2</strain>
    </source>
</reference>
<comment type="caution">
    <text evidence="1">The sequence shown here is derived from an EMBL/GenBank/DDBJ whole genome shotgun (WGS) entry which is preliminary data.</text>
</comment>
<keyword evidence="2" id="KW-1185">Reference proteome</keyword>
<gene>
    <name evidence="1" type="ORF">OnM2_071062</name>
</gene>
<dbReference type="EMBL" id="MCFK01007153">
    <property type="protein sequence ID" value="RKF57852.1"/>
    <property type="molecule type" value="Genomic_DNA"/>
</dbReference>
<dbReference type="AlphaFoldDB" id="A0A420HKA3"/>
<dbReference type="Proteomes" id="UP000286134">
    <property type="component" value="Unassembled WGS sequence"/>
</dbReference>
<sequence>MCEGRKETLWGRGVNALLDIKEGRVPELEKNKSITMEVVHASSLANHRREARTNKVQNFIRNSLIAGVDPKRP</sequence>
<accession>A0A420HKA3</accession>
<name>A0A420HKA3_9PEZI</name>
<evidence type="ECO:0000313" key="2">
    <source>
        <dbReference type="Proteomes" id="UP000286134"/>
    </source>
</evidence>
<organism evidence="1 2">
    <name type="scientific">Erysiphe neolycopersici</name>
    <dbReference type="NCBI Taxonomy" id="212602"/>
    <lineage>
        <taxon>Eukaryota</taxon>
        <taxon>Fungi</taxon>
        <taxon>Dikarya</taxon>
        <taxon>Ascomycota</taxon>
        <taxon>Pezizomycotina</taxon>
        <taxon>Leotiomycetes</taxon>
        <taxon>Erysiphales</taxon>
        <taxon>Erysiphaceae</taxon>
        <taxon>Erysiphe</taxon>
    </lineage>
</organism>
<protein>
    <submittedName>
        <fullName evidence="1">Uncharacterized protein</fullName>
    </submittedName>
</protein>
<evidence type="ECO:0000313" key="1">
    <source>
        <dbReference type="EMBL" id="RKF57852.1"/>
    </source>
</evidence>
<proteinExistence type="predicted"/>